<evidence type="ECO:0000256" key="2">
    <source>
        <dbReference type="ARBA" id="ARBA00007330"/>
    </source>
</evidence>
<dbReference type="PANTHER" id="PTHR11985:SF35">
    <property type="entry name" value="ANAEROBIC GLYCEROL-3-PHOSPHATE DEHYDROGENASE SUBUNIT A"/>
    <property type="match status" value="1"/>
</dbReference>
<evidence type="ECO:0000256" key="1">
    <source>
        <dbReference type="ARBA" id="ARBA00001974"/>
    </source>
</evidence>
<evidence type="ECO:0000256" key="6">
    <source>
        <dbReference type="ARBA" id="ARBA00023002"/>
    </source>
</evidence>
<dbReference type="Proteomes" id="UP000288587">
    <property type="component" value="Unassembled WGS sequence"/>
</dbReference>
<dbReference type="EMBL" id="SACM01000002">
    <property type="protein sequence ID" value="RVT86004.1"/>
    <property type="molecule type" value="Genomic_DNA"/>
</dbReference>
<dbReference type="InterPro" id="IPR006076">
    <property type="entry name" value="FAD-dep_OxRdtase"/>
</dbReference>
<evidence type="ECO:0000256" key="4">
    <source>
        <dbReference type="ARBA" id="ARBA00022798"/>
    </source>
</evidence>
<evidence type="ECO:0000256" key="7">
    <source>
        <dbReference type="SAM" id="MobiDB-lite"/>
    </source>
</evidence>
<dbReference type="Gene3D" id="1.10.8.870">
    <property type="entry name" value="Alpha-glycerophosphate oxidase, cap domain"/>
    <property type="match status" value="1"/>
</dbReference>
<evidence type="ECO:0000259" key="8">
    <source>
        <dbReference type="Pfam" id="PF01266"/>
    </source>
</evidence>
<feature type="region of interest" description="Disordered" evidence="7">
    <location>
        <begin position="482"/>
        <end position="511"/>
    </location>
</feature>
<dbReference type="InterPro" id="IPR036188">
    <property type="entry name" value="FAD/NAD-bd_sf"/>
</dbReference>
<feature type="domain" description="FAD dependent oxidoreductase" evidence="8">
    <location>
        <begin position="8"/>
        <end position="351"/>
    </location>
</feature>
<comment type="similarity">
    <text evidence="2">Belongs to the FAD-dependent glycerol-3-phosphate dehydrogenase family.</text>
</comment>
<evidence type="ECO:0000256" key="3">
    <source>
        <dbReference type="ARBA" id="ARBA00022630"/>
    </source>
</evidence>
<comment type="caution">
    <text evidence="10">The sequence shown here is derived from an EMBL/GenBank/DDBJ whole genome shotgun (WGS) entry which is preliminary data.</text>
</comment>
<dbReference type="Pfam" id="PF16901">
    <property type="entry name" value="DAO_C"/>
    <property type="match status" value="1"/>
</dbReference>
<evidence type="ECO:0000256" key="5">
    <source>
        <dbReference type="ARBA" id="ARBA00022827"/>
    </source>
</evidence>
<dbReference type="AlphaFoldDB" id="A0A437LKY0"/>
<dbReference type="Pfam" id="PF01266">
    <property type="entry name" value="DAO"/>
    <property type="match status" value="1"/>
</dbReference>
<dbReference type="InterPro" id="IPR031656">
    <property type="entry name" value="DAO_C"/>
</dbReference>
<dbReference type="PANTHER" id="PTHR11985">
    <property type="entry name" value="GLYCEROL-3-PHOSPHATE DEHYDROGENASE"/>
    <property type="match status" value="1"/>
</dbReference>
<organism evidence="10 11">
    <name type="scientific">Inhella crocodyli</name>
    <dbReference type="NCBI Taxonomy" id="2499851"/>
    <lineage>
        <taxon>Bacteria</taxon>
        <taxon>Pseudomonadati</taxon>
        <taxon>Pseudomonadota</taxon>
        <taxon>Betaproteobacteria</taxon>
        <taxon>Burkholderiales</taxon>
        <taxon>Sphaerotilaceae</taxon>
        <taxon>Inhella</taxon>
    </lineage>
</organism>
<dbReference type="GO" id="GO:0046168">
    <property type="term" value="P:glycerol-3-phosphate catabolic process"/>
    <property type="evidence" value="ECO:0007669"/>
    <property type="project" value="TreeGrafter"/>
</dbReference>
<keyword evidence="5" id="KW-0274">FAD</keyword>
<dbReference type="InterPro" id="IPR000447">
    <property type="entry name" value="G3P_DH_FAD-dep"/>
</dbReference>
<dbReference type="GO" id="GO:0006071">
    <property type="term" value="P:glycerol metabolic process"/>
    <property type="evidence" value="ECO:0007669"/>
    <property type="project" value="UniProtKB-KW"/>
</dbReference>
<dbReference type="GO" id="GO:0004368">
    <property type="term" value="F:glycerol-3-phosphate dehydrogenase (quinone) activity"/>
    <property type="evidence" value="ECO:0007669"/>
    <property type="project" value="InterPro"/>
</dbReference>
<dbReference type="OrthoDB" id="9766796at2"/>
<dbReference type="Gene3D" id="3.30.9.10">
    <property type="entry name" value="D-Amino Acid Oxidase, subunit A, domain 2"/>
    <property type="match status" value="1"/>
</dbReference>
<keyword evidence="3" id="KW-0285">Flavoprotein</keyword>
<proteinExistence type="inferred from homology"/>
<keyword evidence="4" id="KW-0319">Glycerol metabolism</keyword>
<dbReference type="RefSeq" id="WP_127682502.1">
    <property type="nucleotide sequence ID" value="NZ_SACM01000002.1"/>
</dbReference>
<protein>
    <submittedName>
        <fullName evidence="10">FAD-dependent oxidoreductase</fullName>
    </submittedName>
</protein>
<sequence>MNPTVDTDLLVIGGGISGAGVALAAARRGLRVTLVEREDFASGASSASSKLVHGGLRYLAQGAVHLTAQSLRERERLLRELPGLVQRLPFSLAAGGAASRASTALGLRLYDALARRHARGFDPATTLAWTVPGWHAPQGAHRYDDATTDDARLTLRVLQEARTWGAQLHNRTALEALTRDAQGHVNGAQLRGPGGQPWTLRCRASVAATGAHLTTLADQVGLQAPQLRPLRGSHLLLPLWRLPLARAVAWRHARDGRPVFAYPWLGTLIVGTTDEDHPDPERAPRITAAEQAYLLDALAQAFPRAGIQACDLQCTWAGLRPVLDSGQGLAPSQERRDTLVQASQGLVLLSGGKLTTFIPMAEAALRAAAPWLPPLREPAHAAWFAGGGTPLPPEALRGECLGGTQTRMGEIAWSLQHEQVHHLDDLLLRRTRLGLRQPAFAQALLPALQTPCQSALGWDGTRWRFEVERYLALMHERHGVVGPERRAAPKPGPIPSGDRPAHAPGEGRTAS</sequence>
<dbReference type="InterPro" id="IPR038299">
    <property type="entry name" value="DAO_C_sf"/>
</dbReference>
<feature type="domain" description="Alpha-glycerophosphate oxidase C-terminal" evidence="9">
    <location>
        <begin position="408"/>
        <end position="462"/>
    </location>
</feature>
<evidence type="ECO:0000313" key="10">
    <source>
        <dbReference type="EMBL" id="RVT86004.1"/>
    </source>
</evidence>
<evidence type="ECO:0000259" key="9">
    <source>
        <dbReference type="Pfam" id="PF16901"/>
    </source>
</evidence>
<gene>
    <name evidence="10" type="ORF">EOD73_08125</name>
</gene>
<keyword evidence="6" id="KW-0560">Oxidoreductase</keyword>
<keyword evidence="11" id="KW-1185">Reference proteome</keyword>
<accession>A0A437LKY0</accession>
<reference evidence="10 11" key="1">
    <citation type="submission" date="2019-01" db="EMBL/GenBank/DDBJ databases">
        <authorList>
            <person name="Chen W.-M."/>
        </authorList>
    </citation>
    <scope>NUCLEOTIDE SEQUENCE [LARGE SCALE GENOMIC DNA]</scope>
    <source>
        <strain evidence="10 11">CCP-18</strain>
    </source>
</reference>
<evidence type="ECO:0000313" key="11">
    <source>
        <dbReference type="Proteomes" id="UP000288587"/>
    </source>
</evidence>
<dbReference type="SUPFAM" id="SSF51905">
    <property type="entry name" value="FAD/NAD(P)-binding domain"/>
    <property type="match status" value="1"/>
</dbReference>
<name>A0A437LKY0_9BURK</name>
<dbReference type="Gene3D" id="3.50.50.60">
    <property type="entry name" value="FAD/NAD(P)-binding domain"/>
    <property type="match status" value="1"/>
</dbReference>
<comment type="cofactor">
    <cofactor evidence="1">
        <name>FAD</name>
        <dbReference type="ChEBI" id="CHEBI:57692"/>
    </cofactor>
</comment>
<dbReference type="PRINTS" id="PR01001">
    <property type="entry name" value="FADG3PDH"/>
</dbReference>